<comment type="caution">
    <text evidence="7">The sequence shown here is derived from an EMBL/GenBank/DDBJ whole genome shotgun (WGS) entry which is preliminary data.</text>
</comment>
<dbReference type="EC" id="2.3.1.39" evidence="1"/>
<dbReference type="InterPro" id="IPR014179">
    <property type="entry name" value="PfaD-like_TIM-barrel"/>
</dbReference>
<keyword evidence="2" id="KW-0808">Transferase</keyword>
<keyword evidence="8" id="KW-1185">Reference proteome</keyword>
<evidence type="ECO:0000256" key="5">
    <source>
        <dbReference type="SAM" id="MobiDB-lite"/>
    </source>
</evidence>
<dbReference type="Gene3D" id="3.40.366.10">
    <property type="entry name" value="Malonyl-Coenzyme A Acyl Carrier Protein, domain 2"/>
    <property type="match status" value="1"/>
</dbReference>
<dbReference type="Proteomes" id="UP001209755">
    <property type="component" value="Unassembled WGS sequence"/>
</dbReference>
<protein>
    <recommendedName>
        <fullName evidence="1">[acyl-carrier-protein] S-malonyltransferase</fullName>
        <ecNumber evidence="1">2.3.1.39</ecNumber>
    </recommendedName>
</protein>
<dbReference type="NCBIfam" id="TIGR02814">
    <property type="entry name" value="pfaD_fam"/>
    <property type="match status" value="1"/>
</dbReference>
<dbReference type="Pfam" id="PF00698">
    <property type="entry name" value="Acyl_transf_1"/>
    <property type="match status" value="1"/>
</dbReference>
<dbReference type="Pfam" id="PF03060">
    <property type="entry name" value="NMO"/>
    <property type="match status" value="1"/>
</dbReference>
<dbReference type="InterPro" id="IPR001227">
    <property type="entry name" value="Ac_transferase_dom_sf"/>
</dbReference>
<dbReference type="SUPFAM" id="SSF55048">
    <property type="entry name" value="Probable ACP-binding domain of malonyl-CoA ACP transacylase"/>
    <property type="match status" value="1"/>
</dbReference>
<feature type="domain" description="Malonyl-CoA:ACP transacylase (MAT)" evidence="6">
    <location>
        <begin position="5"/>
        <end position="293"/>
    </location>
</feature>
<dbReference type="InterPro" id="IPR049489">
    <property type="entry name" value="FabD-like_helical_ins"/>
</dbReference>
<sequence>MKAYLFPGQGAQRIGMGTDLFDAFPDLTWRAGEILDYDIAALCREGPIEKLSQTQFTQPALYVVNALKYLKHRDETGEAPDFLLGHSVSEYVALFAAGVLDFATGLSLVARRGALMAEARGGGMAAVLGLDPDAVAELIAREGLTDIYPANFNTPRQIVVSGRKDAIVAAEPLFLAAGASHYKVLPVSGAFHTPFMEAARAEFAGIVAAADFSPQQVPVISNVTARPHVDADIRARMVEQITAPVRWAESLRYLIARGVTFAETVELGPDGPPVVRPMFRRTEMEAGPLPPEEMEAPASVGAAVTPEPAFETTAPAAQPIQPASPEPVADAGPAPCPERSLDAVTSDAAPPKIGVETAPGSCRTPHFSVDRLGSRAFCEAFGIRHPYASGAMYRGIASTDVVIRMANAGLLGFFGAAGLSTAEVRDAIHRIRSGIHEDAPFGVNFIARVNRPHLEDDLTDLLLEEGVTIVEASAFMEVTQALVRYRAKGLTREAGRTRAANRIIAKVSRPDVAAQFLAPAPEDVVTKLRATGAITADEAELLAHLPVADAICVESDSGGHTDQGMPFALIPPILKLRDDAQARFPDAAPIFVGAAGGIGTPEAAAAVLVLGADFLVTGSINQCTVEAGTSDAVKDLLEAINVYDTAYAPSGEMFELGSKVQVLKKGVFFPARAEKLVAIYRQHESLEAIDPTLRRQIEERYFRKNFEEVYADLAKTYAPAEIARAEAMPKHRMALVFKRYFSDTTDWALNGDMAHKVDFQVHCGPAQGAFNQWVAGTELESWRNRHVDDMALRLLDGTADLLSRRFSALVG</sequence>
<reference evidence="8" key="1">
    <citation type="submission" date="2023-07" db="EMBL/GenBank/DDBJ databases">
        <title>Genome sequencing of Purple Non-Sulfur Bacteria from various extreme environments.</title>
        <authorList>
            <person name="Mayer M."/>
        </authorList>
    </citation>
    <scope>NUCLEOTIDE SEQUENCE [LARGE SCALE GENOMIC DNA]</scope>
    <source>
        <strain evidence="8">DSM 17935</strain>
    </source>
</reference>
<evidence type="ECO:0000256" key="2">
    <source>
        <dbReference type="ARBA" id="ARBA00022679"/>
    </source>
</evidence>
<dbReference type="SMART" id="SM00827">
    <property type="entry name" value="PKS_AT"/>
    <property type="match status" value="1"/>
</dbReference>
<feature type="region of interest" description="Disordered" evidence="5">
    <location>
        <begin position="312"/>
        <end position="345"/>
    </location>
</feature>
<dbReference type="NCBIfam" id="TIGR00128">
    <property type="entry name" value="fabD"/>
    <property type="match status" value="1"/>
</dbReference>
<dbReference type="Pfam" id="PF21607">
    <property type="entry name" value="FabD_helical_ins"/>
    <property type="match status" value="1"/>
</dbReference>
<dbReference type="SUPFAM" id="SSF52151">
    <property type="entry name" value="FabD/lysophospholipase-like"/>
    <property type="match status" value="1"/>
</dbReference>
<evidence type="ECO:0000313" key="8">
    <source>
        <dbReference type="Proteomes" id="UP001209755"/>
    </source>
</evidence>
<dbReference type="InterPro" id="IPR004410">
    <property type="entry name" value="Malonyl_CoA-ACP_transAc_FabD"/>
</dbReference>
<dbReference type="RefSeq" id="WP_264600239.1">
    <property type="nucleotide sequence ID" value="NZ_JAOQNS010000002.1"/>
</dbReference>
<dbReference type="InterPro" id="IPR013785">
    <property type="entry name" value="Aldolase_TIM"/>
</dbReference>
<comment type="catalytic activity">
    <reaction evidence="4">
        <text>holo-[ACP] + malonyl-CoA = malonyl-[ACP] + CoA</text>
        <dbReference type="Rhea" id="RHEA:41792"/>
        <dbReference type="Rhea" id="RHEA-COMP:9623"/>
        <dbReference type="Rhea" id="RHEA-COMP:9685"/>
        <dbReference type="ChEBI" id="CHEBI:57287"/>
        <dbReference type="ChEBI" id="CHEBI:57384"/>
        <dbReference type="ChEBI" id="CHEBI:64479"/>
        <dbReference type="ChEBI" id="CHEBI:78449"/>
        <dbReference type="EC" id="2.3.1.39"/>
    </reaction>
</comment>
<dbReference type="EMBL" id="JAOQNS010000002">
    <property type="protein sequence ID" value="MCW2306575.1"/>
    <property type="molecule type" value="Genomic_DNA"/>
</dbReference>
<dbReference type="SUPFAM" id="SSF51412">
    <property type="entry name" value="Inosine monophosphate dehydrogenase (IMPDH)"/>
    <property type="match status" value="1"/>
</dbReference>
<proteinExistence type="predicted"/>
<organism evidence="7 8">
    <name type="scientific">Rhodobium gokarnense</name>
    <dbReference type="NCBI Taxonomy" id="364296"/>
    <lineage>
        <taxon>Bacteria</taxon>
        <taxon>Pseudomonadati</taxon>
        <taxon>Pseudomonadota</taxon>
        <taxon>Alphaproteobacteria</taxon>
        <taxon>Hyphomicrobiales</taxon>
        <taxon>Rhodobiaceae</taxon>
        <taxon>Rhodobium</taxon>
    </lineage>
</organism>
<gene>
    <name evidence="7" type="ORF">M2319_000894</name>
</gene>
<name>A0ABT3H865_9HYPH</name>
<evidence type="ECO:0000256" key="3">
    <source>
        <dbReference type="ARBA" id="ARBA00023315"/>
    </source>
</evidence>
<keyword evidence="3" id="KW-0012">Acyltransferase</keyword>
<dbReference type="PANTHER" id="PTHR42681">
    <property type="entry name" value="MALONYL-COA-ACYL CARRIER PROTEIN TRANSACYLASE, MITOCHONDRIAL"/>
    <property type="match status" value="1"/>
</dbReference>
<feature type="compositionally biased region" description="Low complexity" evidence="5">
    <location>
        <begin position="312"/>
        <end position="327"/>
    </location>
</feature>
<dbReference type="Gene3D" id="3.30.70.250">
    <property type="entry name" value="Malonyl-CoA ACP transacylase, ACP-binding"/>
    <property type="match status" value="1"/>
</dbReference>
<evidence type="ECO:0000256" key="1">
    <source>
        <dbReference type="ARBA" id="ARBA00013258"/>
    </source>
</evidence>
<dbReference type="InterPro" id="IPR016036">
    <property type="entry name" value="Malonyl_transacylase_ACP-bd"/>
</dbReference>
<evidence type="ECO:0000313" key="7">
    <source>
        <dbReference type="EMBL" id="MCW2306575.1"/>
    </source>
</evidence>
<dbReference type="Gene3D" id="3.20.20.70">
    <property type="entry name" value="Aldolase class I"/>
    <property type="match status" value="1"/>
</dbReference>
<dbReference type="InterPro" id="IPR016035">
    <property type="entry name" value="Acyl_Trfase/lysoPLipase"/>
</dbReference>
<dbReference type="InterPro" id="IPR050858">
    <property type="entry name" value="Mal-CoA-ACP_Trans/PKS_FabD"/>
</dbReference>
<accession>A0ABT3H865</accession>
<dbReference type="InterPro" id="IPR014043">
    <property type="entry name" value="Acyl_transferase_dom"/>
</dbReference>
<dbReference type="PANTHER" id="PTHR42681:SF1">
    <property type="entry name" value="MALONYL-COA-ACYL CARRIER PROTEIN TRANSACYLASE, MITOCHONDRIAL"/>
    <property type="match status" value="1"/>
</dbReference>
<evidence type="ECO:0000259" key="6">
    <source>
        <dbReference type="SMART" id="SM00827"/>
    </source>
</evidence>
<evidence type="ECO:0000256" key="4">
    <source>
        <dbReference type="ARBA" id="ARBA00048462"/>
    </source>
</evidence>